<feature type="transmembrane region" description="Helical" evidence="1">
    <location>
        <begin position="115"/>
        <end position="134"/>
    </location>
</feature>
<dbReference type="Proteomes" id="UP000030125">
    <property type="component" value="Unassembled WGS sequence"/>
</dbReference>
<organism evidence="2 3">
    <name type="scientific">Porphyromonas cangingivalis</name>
    <dbReference type="NCBI Taxonomy" id="36874"/>
    <lineage>
        <taxon>Bacteria</taxon>
        <taxon>Pseudomonadati</taxon>
        <taxon>Bacteroidota</taxon>
        <taxon>Bacteroidia</taxon>
        <taxon>Bacteroidales</taxon>
        <taxon>Porphyromonadaceae</taxon>
        <taxon>Porphyromonas</taxon>
    </lineage>
</organism>
<keyword evidence="1" id="KW-0472">Membrane</keyword>
<sequence>MKKISKTLKRVKNHTPQYDIVVLFLLLLMHTLVVKVYRPYVYANCDVEDGLSFVNNYPSFSAVLVGYLAFKIYSSGDPEVYDIFGAWWQYVLLATVVLGNYLHEGLDMILGGGDWYDMIAITLGGVFVLPFIYFKKDKYERTR</sequence>
<dbReference type="AlphaFoldDB" id="A0A0A2EHW6"/>
<comment type="caution">
    <text evidence="2">The sequence shown here is derived from an EMBL/GenBank/DDBJ whole genome shotgun (WGS) entry which is preliminary data.</text>
</comment>
<dbReference type="RefSeq" id="WP_036852821.1">
    <property type="nucleotide sequence ID" value="NZ_JQJD01000060.1"/>
</dbReference>
<gene>
    <name evidence="2" type="ORF">HQ35_09960</name>
</gene>
<evidence type="ECO:0000256" key="1">
    <source>
        <dbReference type="SAM" id="Phobius"/>
    </source>
</evidence>
<protein>
    <submittedName>
        <fullName evidence="2">Uncharacterized protein</fullName>
    </submittedName>
</protein>
<name>A0A0A2EHW6_PORCN</name>
<accession>A0A0A2EHW6</accession>
<proteinExistence type="predicted"/>
<feature type="transmembrane region" description="Helical" evidence="1">
    <location>
        <begin position="86"/>
        <end position="103"/>
    </location>
</feature>
<feature type="transmembrane region" description="Helical" evidence="1">
    <location>
        <begin position="57"/>
        <end position="74"/>
    </location>
</feature>
<keyword evidence="3" id="KW-1185">Reference proteome</keyword>
<evidence type="ECO:0000313" key="2">
    <source>
        <dbReference type="EMBL" id="KGN78528.1"/>
    </source>
</evidence>
<keyword evidence="1" id="KW-1133">Transmembrane helix</keyword>
<evidence type="ECO:0000313" key="3">
    <source>
        <dbReference type="Proteomes" id="UP000030125"/>
    </source>
</evidence>
<keyword evidence="1" id="KW-0812">Transmembrane</keyword>
<dbReference type="EMBL" id="JQJD01000060">
    <property type="protein sequence ID" value="KGN78528.1"/>
    <property type="molecule type" value="Genomic_DNA"/>
</dbReference>
<feature type="transmembrane region" description="Helical" evidence="1">
    <location>
        <begin position="20"/>
        <end position="37"/>
    </location>
</feature>
<reference evidence="2 3" key="1">
    <citation type="submission" date="2014-08" db="EMBL/GenBank/DDBJ databases">
        <title>Porphyromonas cangingivalis strain:COT-109_OH1386 Genome sequencing.</title>
        <authorList>
            <person name="Wallis C."/>
            <person name="Deusch O."/>
            <person name="O'Flynn C."/>
            <person name="Davis I."/>
            <person name="Jospin G."/>
            <person name="Darling A.E."/>
            <person name="Coil D.A."/>
            <person name="Alexiev A."/>
            <person name="Horsfall A."/>
            <person name="Kirkwood N."/>
            <person name="Harris S."/>
            <person name="Eisen J.A."/>
        </authorList>
    </citation>
    <scope>NUCLEOTIDE SEQUENCE [LARGE SCALE GENOMIC DNA]</scope>
    <source>
        <strain evidence="3">COT-109 OH1386</strain>
    </source>
</reference>